<dbReference type="AlphaFoldDB" id="B8LUF7"/>
<proteinExistence type="predicted"/>
<evidence type="ECO:0000313" key="3">
    <source>
        <dbReference type="Proteomes" id="UP000001745"/>
    </source>
</evidence>
<dbReference type="OrthoDB" id="2219495at2759"/>
<dbReference type="GeneID" id="8106157"/>
<accession>B8LUF7</accession>
<feature type="region of interest" description="Disordered" evidence="1">
    <location>
        <begin position="94"/>
        <end position="114"/>
    </location>
</feature>
<keyword evidence="3" id="KW-1185">Reference proteome</keyword>
<dbReference type="EMBL" id="EQ962652">
    <property type="protein sequence ID" value="EED23730.1"/>
    <property type="molecule type" value="Genomic_DNA"/>
</dbReference>
<evidence type="ECO:0000256" key="1">
    <source>
        <dbReference type="SAM" id="MobiDB-lite"/>
    </source>
</evidence>
<dbReference type="InParanoid" id="B8LUF7"/>
<reference evidence="3" key="1">
    <citation type="journal article" date="2015" name="Genome Announc.">
        <title>Genome sequence of the AIDS-associated pathogen Penicillium marneffei (ATCC18224) and its near taxonomic relative Talaromyces stipitatus (ATCC10500).</title>
        <authorList>
            <person name="Nierman W.C."/>
            <person name="Fedorova-Abrams N.D."/>
            <person name="Andrianopoulos A."/>
        </authorList>
    </citation>
    <scope>NUCLEOTIDE SEQUENCE [LARGE SCALE GENOMIC DNA]</scope>
    <source>
        <strain evidence="3">ATCC 10500 / CBS 375.48 / QM 6759 / NRRL 1006</strain>
    </source>
</reference>
<sequence length="128" mass="14651">MPVLTWGMKEGKGVYVTDEGERWRLYNEGYLLNRSSFDNAFAHGQILIPYLTANGSRCQRQPTSQRRLKATSQENYLMQLKRCKEDKIVKLGTKRSGLEEGESGPRVLTKQEMASPRDWNVARVASKL</sequence>
<dbReference type="VEuPathDB" id="FungiDB:TSTA_071290"/>
<name>B8LUF7_TALSN</name>
<evidence type="ECO:0000313" key="2">
    <source>
        <dbReference type="EMBL" id="EED23730.1"/>
    </source>
</evidence>
<organism evidence="2 3">
    <name type="scientific">Talaromyces stipitatus (strain ATCC 10500 / CBS 375.48 / QM 6759 / NRRL 1006)</name>
    <name type="common">Penicillium stipitatum</name>
    <dbReference type="NCBI Taxonomy" id="441959"/>
    <lineage>
        <taxon>Eukaryota</taxon>
        <taxon>Fungi</taxon>
        <taxon>Dikarya</taxon>
        <taxon>Ascomycota</taxon>
        <taxon>Pezizomycotina</taxon>
        <taxon>Eurotiomycetes</taxon>
        <taxon>Eurotiomycetidae</taxon>
        <taxon>Eurotiales</taxon>
        <taxon>Trichocomaceae</taxon>
        <taxon>Talaromyces</taxon>
        <taxon>Talaromyces sect. Talaromyces</taxon>
    </lineage>
</organism>
<dbReference type="Proteomes" id="UP000001745">
    <property type="component" value="Unassembled WGS sequence"/>
</dbReference>
<gene>
    <name evidence="2" type="ORF">TSTA_071290</name>
</gene>
<protein>
    <submittedName>
        <fullName evidence="2">Uncharacterized protein</fullName>
    </submittedName>
</protein>
<dbReference type="HOGENOM" id="CLU_1961053_0_0_1"/>
<dbReference type="RefSeq" id="XP_002341117.1">
    <property type="nucleotide sequence ID" value="XM_002341076.1"/>
</dbReference>